<evidence type="ECO:0000256" key="2">
    <source>
        <dbReference type="ARBA" id="ARBA00004574"/>
    </source>
</evidence>
<gene>
    <name evidence="22" type="ORF">PECUL_23A041915</name>
</gene>
<evidence type="ECO:0000256" key="19">
    <source>
        <dbReference type="SAM" id="MobiDB-lite"/>
    </source>
</evidence>
<dbReference type="PANTHER" id="PTHR46734">
    <property type="entry name" value="TELOMERIC REPEAT-BINDING FACTOR 1 TERF1"/>
    <property type="match status" value="1"/>
</dbReference>
<evidence type="ECO:0000256" key="4">
    <source>
        <dbReference type="ARBA" id="ARBA00022490"/>
    </source>
</evidence>
<keyword evidence="15 18" id="KW-0539">Nucleus</keyword>
<dbReference type="InterPro" id="IPR009057">
    <property type="entry name" value="Homeodomain-like_sf"/>
</dbReference>
<dbReference type="InterPro" id="IPR017357">
    <property type="entry name" value="TERF1/2"/>
</dbReference>
<evidence type="ECO:0000256" key="1">
    <source>
        <dbReference type="ARBA" id="ARBA00004186"/>
    </source>
</evidence>
<dbReference type="GO" id="GO:0051301">
    <property type="term" value="P:cell division"/>
    <property type="evidence" value="ECO:0007669"/>
    <property type="project" value="UniProtKB-KW"/>
</dbReference>
<dbReference type="FunFam" id="1.25.40.210:FF:000001">
    <property type="entry name" value="Telomeric repeat-binding factor"/>
    <property type="match status" value="1"/>
</dbReference>
<dbReference type="GO" id="GO:0008156">
    <property type="term" value="P:negative regulation of DNA replication"/>
    <property type="evidence" value="ECO:0007669"/>
    <property type="project" value="TreeGrafter"/>
</dbReference>
<evidence type="ECO:0000256" key="18">
    <source>
        <dbReference type="PIRNR" id="PIRNR038016"/>
    </source>
</evidence>
<feature type="compositionally biased region" description="Acidic residues" evidence="19">
    <location>
        <begin position="272"/>
        <end position="282"/>
    </location>
</feature>
<dbReference type="InterPro" id="IPR013867">
    <property type="entry name" value="Telomere_rpt-bd_fac_dimer_dom"/>
</dbReference>
<keyword evidence="12" id="KW-0007">Acetylation</keyword>
<evidence type="ECO:0000313" key="23">
    <source>
        <dbReference type="Proteomes" id="UP001295444"/>
    </source>
</evidence>
<keyword evidence="10" id="KW-0832">Ubl conjugation</keyword>
<feature type="domain" description="Myb-like" evidence="20">
    <location>
        <begin position="366"/>
        <end position="419"/>
    </location>
</feature>
<keyword evidence="7" id="KW-0132">Cell division</keyword>
<dbReference type="Pfam" id="PF00249">
    <property type="entry name" value="Myb_DNA-binding"/>
    <property type="match status" value="1"/>
</dbReference>
<comment type="subunit">
    <text evidence="18">Homodimer.</text>
</comment>
<comment type="function">
    <text evidence="17">Binds the telomeric double-stranded 5'-TTAGGG-3' repeat and negatively regulates telomere length. Involved in the regulation of the mitotic spindle. Component of the shelterin complex (telosome) that is involved in the regulation of telomere length and protection. Shelterin associates with arrays of double-stranded 5'-TTAGGG-3' repeats added by telomerase and protects chromosome ends; without its protective activity, telomeres are no longer hidden from the DNA damage surveillance and chromosome ends are inappropriately processed by DNA repair pathways.</text>
</comment>
<dbReference type="GO" id="GO:0008301">
    <property type="term" value="F:DNA binding, bending"/>
    <property type="evidence" value="ECO:0007669"/>
    <property type="project" value="TreeGrafter"/>
</dbReference>
<keyword evidence="4" id="KW-0963">Cytoplasm</keyword>
<feature type="compositionally biased region" description="Polar residues" evidence="19">
    <location>
        <begin position="353"/>
        <end position="367"/>
    </location>
</feature>
<feature type="domain" description="HTH myb-type" evidence="21">
    <location>
        <begin position="370"/>
        <end position="423"/>
    </location>
</feature>
<evidence type="ECO:0000256" key="10">
    <source>
        <dbReference type="ARBA" id="ARBA00022843"/>
    </source>
</evidence>
<feature type="region of interest" description="Disordered" evidence="19">
    <location>
        <begin position="350"/>
        <end position="373"/>
    </location>
</feature>
<dbReference type="GO" id="GO:0000783">
    <property type="term" value="C:nuclear telomere cap complex"/>
    <property type="evidence" value="ECO:0007669"/>
    <property type="project" value="UniProtKB-ARBA"/>
</dbReference>
<evidence type="ECO:0000256" key="8">
    <source>
        <dbReference type="ARBA" id="ARBA00022765"/>
    </source>
</evidence>
<evidence type="ECO:0000256" key="13">
    <source>
        <dbReference type="ARBA" id="ARBA00023125"/>
    </source>
</evidence>
<dbReference type="EMBL" id="OW240915">
    <property type="protein sequence ID" value="CAH2285406.1"/>
    <property type="molecule type" value="Genomic_DNA"/>
</dbReference>
<dbReference type="GO" id="GO:0008017">
    <property type="term" value="F:microtubule binding"/>
    <property type="evidence" value="ECO:0007669"/>
    <property type="project" value="TreeGrafter"/>
</dbReference>
<reference evidence="22" key="1">
    <citation type="submission" date="2022-03" db="EMBL/GenBank/DDBJ databases">
        <authorList>
            <person name="Alioto T."/>
            <person name="Alioto T."/>
            <person name="Gomez Garrido J."/>
        </authorList>
    </citation>
    <scope>NUCLEOTIDE SEQUENCE</scope>
</reference>
<evidence type="ECO:0000256" key="9">
    <source>
        <dbReference type="ARBA" id="ARBA00022776"/>
    </source>
</evidence>
<comment type="subcellular location">
    <subcellularLocation>
        <location evidence="2">Chromosome</location>
        <location evidence="2">Telomere</location>
    </subcellularLocation>
    <subcellularLocation>
        <location evidence="1">Cytoplasm</location>
        <location evidence="1">Cytoskeleton</location>
        <location evidence="1">Spindle</location>
    </subcellularLocation>
    <subcellularLocation>
        <location evidence="18">Nucleus</location>
    </subcellularLocation>
</comment>
<evidence type="ECO:0000256" key="16">
    <source>
        <dbReference type="ARBA" id="ARBA00023306"/>
    </source>
</evidence>
<dbReference type="SUPFAM" id="SSF63600">
    <property type="entry name" value="Telomeric repeat binding factor (TRF) dimerisation domain"/>
    <property type="match status" value="1"/>
</dbReference>
<evidence type="ECO:0000256" key="12">
    <source>
        <dbReference type="ARBA" id="ARBA00022990"/>
    </source>
</evidence>
<keyword evidence="8" id="KW-0013">ADP-ribosylation</keyword>
<dbReference type="GO" id="GO:0003691">
    <property type="term" value="F:double-stranded telomeric DNA binding"/>
    <property type="evidence" value="ECO:0007669"/>
    <property type="project" value="UniProtKB-UniRule"/>
</dbReference>
<dbReference type="Proteomes" id="UP001295444">
    <property type="component" value="Chromosome 04"/>
</dbReference>
<dbReference type="PROSITE" id="PS50090">
    <property type="entry name" value="MYB_LIKE"/>
    <property type="match status" value="1"/>
</dbReference>
<evidence type="ECO:0000256" key="17">
    <source>
        <dbReference type="ARBA" id="ARBA00055936"/>
    </source>
</evidence>
<proteinExistence type="predicted"/>
<keyword evidence="14" id="KW-0206">Cytoskeleton</keyword>
<evidence type="ECO:0000256" key="14">
    <source>
        <dbReference type="ARBA" id="ARBA00023212"/>
    </source>
</evidence>
<dbReference type="Gene3D" id="1.25.40.210">
    <property type="entry name" value="Telomere repeat-binding factor, dimerisation domain"/>
    <property type="match status" value="1"/>
</dbReference>
<evidence type="ECO:0000259" key="20">
    <source>
        <dbReference type="PROSITE" id="PS50090"/>
    </source>
</evidence>
<evidence type="ECO:0000256" key="3">
    <source>
        <dbReference type="ARBA" id="ARBA00022454"/>
    </source>
</evidence>
<dbReference type="CDD" id="cd11660">
    <property type="entry name" value="SANT_TRF"/>
    <property type="match status" value="1"/>
</dbReference>
<dbReference type="Pfam" id="PF08558">
    <property type="entry name" value="TRF"/>
    <property type="match status" value="1"/>
</dbReference>
<dbReference type="GO" id="GO:0003720">
    <property type="term" value="F:telomerase activity"/>
    <property type="evidence" value="ECO:0007669"/>
    <property type="project" value="TreeGrafter"/>
</dbReference>
<dbReference type="SMART" id="SM00717">
    <property type="entry name" value="SANT"/>
    <property type="match status" value="1"/>
</dbReference>
<dbReference type="PANTHER" id="PTHR46734:SF1">
    <property type="entry name" value="TELOMERIC REPEAT-BINDING FACTOR 1"/>
    <property type="match status" value="1"/>
</dbReference>
<keyword evidence="11 18" id="KW-0779">Telomere</keyword>
<keyword evidence="16 18" id="KW-0131">Cell cycle</keyword>
<keyword evidence="13 18" id="KW-0238">DNA-binding</keyword>
<dbReference type="AlphaFoldDB" id="A0AAD1S3B5"/>
<dbReference type="GO" id="GO:0005654">
    <property type="term" value="C:nucleoplasm"/>
    <property type="evidence" value="ECO:0007669"/>
    <property type="project" value="UniProtKB-ARBA"/>
</dbReference>
<evidence type="ECO:0000259" key="21">
    <source>
        <dbReference type="PROSITE" id="PS51294"/>
    </source>
</evidence>
<accession>A0AAD1S3B5</accession>
<dbReference type="GO" id="GO:0007004">
    <property type="term" value="P:telomere maintenance via telomerase"/>
    <property type="evidence" value="ECO:0007669"/>
    <property type="project" value="TreeGrafter"/>
</dbReference>
<sequence>MATGTVEFDEVVKVANDWVFDFMFASLCHYFKEERAVEFHNTCRAMEVLLEGMTDLDNDRKKAVLIAQFITRVAEGKQLDSQFESDERITPLESAVFMLEKIEEKEKHLINLQKDIKLSVKVQAVAVCMEKGRFNTSSEVLDRQFSETGSYKYLKMKLAMIVGKKDPYHGLLQNMSYKTMLKKINTYLDLTLKGRQSPFLLKVATKVVEAKDKITTGMQSGKDGSLSTNERIVEDGVSFLTDDTVAYHTKNPCTESSLEDIEVGSPLIENESQTEQEDESQIEQENIYDNTDQNLNTVIPSIDRKEVTDTDKHTKRHQKRLFSLEQRTPWNPYKPSASKKLMSNIKLRKRSQRVATSTQNKLPSKSSASKRKHWTWEEDELLKKGVNKYGVGNWSKILVHYEFNNRTGVMLKDRWRTMKKLNIVGSGDES</sequence>
<dbReference type="InterPro" id="IPR052450">
    <property type="entry name" value="TRBD-Containing_Protein"/>
</dbReference>
<dbReference type="SUPFAM" id="SSF46689">
    <property type="entry name" value="Homeodomain-like"/>
    <property type="match status" value="1"/>
</dbReference>
<name>A0AAD1S3B5_PELCU</name>
<organism evidence="22 23">
    <name type="scientific">Pelobates cultripes</name>
    <name type="common">Western spadefoot toad</name>
    <dbReference type="NCBI Taxonomy" id="61616"/>
    <lineage>
        <taxon>Eukaryota</taxon>
        <taxon>Metazoa</taxon>
        <taxon>Chordata</taxon>
        <taxon>Craniata</taxon>
        <taxon>Vertebrata</taxon>
        <taxon>Euteleostomi</taxon>
        <taxon>Amphibia</taxon>
        <taxon>Batrachia</taxon>
        <taxon>Anura</taxon>
        <taxon>Pelobatoidea</taxon>
        <taxon>Pelobatidae</taxon>
        <taxon>Pelobates</taxon>
    </lineage>
</organism>
<dbReference type="InterPro" id="IPR001005">
    <property type="entry name" value="SANT/Myb"/>
</dbReference>
<keyword evidence="5" id="KW-1017">Isopeptide bond</keyword>
<keyword evidence="6" id="KW-0597">Phosphoprotein</keyword>
<dbReference type="GO" id="GO:0042803">
    <property type="term" value="F:protein homodimerization activity"/>
    <property type="evidence" value="ECO:0007669"/>
    <property type="project" value="UniProtKB-UniRule"/>
</dbReference>
<evidence type="ECO:0000256" key="15">
    <source>
        <dbReference type="ARBA" id="ARBA00023242"/>
    </source>
</evidence>
<evidence type="ECO:0000256" key="5">
    <source>
        <dbReference type="ARBA" id="ARBA00022499"/>
    </source>
</evidence>
<dbReference type="Gene3D" id="1.10.10.60">
    <property type="entry name" value="Homeodomain-like"/>
    <property type="match status" value="1"/>
</dbReference>
<dbReference type="GO" id="GO:0005819">
    <property type="term" value="C:spindle"/>
    <property type="evidence" value="ECO:0007669"/>
    <property type="project" value="UniProtKB-SubCell"/>
</dbReference>
<feature type="compositionally biased region" description="Polar residues" evidence="19">
    <location>
        <begin position="283"/>
        <end position="293"/>
    </location>
</feature>
<dbReference type="PIRSF" id="PIRSF038016">
    <property type="entry name" value="Telomere_bd-1_Pin2"/>
    <property type="match status" value="1"/>
</dbReference>
<dbReference type="PROSITE" id="PS51294">
    <property type="entry name" value="HTH_MYB"/>
    <property type="match status" value="1"/>
</dbReference>
<keyword evidence="3" id="KW-0158">Chromosome</keyword>
<dbReference type="GO" id="GO:1905839">
    <property type="term" value="P:negative regulation of telomeric D-loop disassembly"/>
    <property type="evidence" value="ECO:0007669"/>
    <property type="project" value="TreeGrafter"/>
</dbReference>
<dbReference type="GO" id="GO:0071532">
    <property type="term" value="F:ankyrin repeat binding"/>
    <property type="evidence" value="ECO:0007669"/>
    <property type="project" value="TreeGrafter"/>
</dbReference>
<dbReference type="GO" id="GO:0098505">
    <property type="term" value="F:G-rich strand telomeric DNA binding"/>
    <property type="evidence" value="ECO:0007669"/>
    <property type="project" value="TreeGrafter"/>
</dbReference>
<feature type="region of interest" description="Disordered" evidence="19">
    <location>
        <begin position="270"/>
        <end position="293"/>
    </location>
</feature>
<evidence type="ECO:0000313" key="22">
    <source>
        <dbReference type="EMBL" id="CAH2285406.1"/>
    </source>
</evidence>
<evidence type="ECO:0000256" key="7">
    <source>
        <dbReference type="ARBA" id="ARBA00022618"/>
    </source>
</evidence>
<evidence type="ECO:0000256" key="6">
    <source>
        <dbReference type="ARBA" id="ARBA00022553"/>
    </source>
</evidence>
<protein>
    <recommendedName>
        <fullName evidence="18">Telomeric repeat-binding factor</fullName>
    </recommendedName>
</protein>
<keyword evidence="9" id="KW-0498">Mitosis</keyword>
<dbReference type="InterPro" id="IPR036507">
    <property type="entry name" value="Telomere_rpt-bd_fac_dimer_sf"/>
</dbReference>
<dbReference type="InterPro" id="IPR017930">
    <property type="entry name" value="Myb_dom"/>
</dbReference>
<keyword evidence="23" id="KW-1185">Reference proteome</keyword>
<evidence type="ECO:0000256" key="11">
    <source>
        <dbReference type="ARBA" id="ARBA00022895"/>
    </source>
</evidence>
<dbReference type="FunFam" id="1.10.10.60:FF:000129">
    <property type="entry name" value="Telomeric repeat-binding factor 2"/>
    <property type="match status" value="1"/>
</dbReference>